<dbReference type="Pfam" id="PF03556">
    <property type="entry name" value="Cullin_binding"/>
    <property type="match status" value="1"/>
</dbReference>
<dbReference type="GO" id="GO:0000151">
    <property type="term" value="C:ubiquitin ligase complex"/>
    <property type="evidence" value="ECO:0007669"/>
    <property type="project" value="TreeGrafter"/>
</dbReference>
<dbReference type="GO" id="GO:0045116">
    <property type="term" value="P:protein neddylation"/>
    <property type="evidence" value="ECO:0007669"/>
    <property type="project" value="TreeGrafter"/>
</dbReference>
<dbReference type="Pfam" id="PF02825">
    <property type="entry name" value="WWE"/>
    <property type="match status" value="1"/>
</dbReference>
<dbReference type="SMART" id="SM00678">
    <property type="entry name" value="WWE"/>
    <property type="match status" value="1"/>
</dbReference>
<dbReference type="AlphaFoldDB" id="A0A7S4LM59"/>
<dbReference type="GO" id="GO:0008270">
    <property type="term" value="F:zinc ion binding"/>
    <property type="evidence" value="ECO:0007669"/>
    <property type="project" value="InterPro"/>
</dbReference>
<evidence type="ECO:0000256" key="1">
    <source>
        <dbReference type="RuleBase" id="RU410713"/>
    </source>
</evidence>
<dbReference type="EMBL" id="HBJA01145857">
    <property type="protein sequence ID" value="CAE0838797.1"/>
    <property type="molecule type" value="Transcribed_RNA"/>
</dbReference>
<dbReference type="InterPro" id="IPR004170">
    <property type="entry name" value="WWE_dom"/>
</dbReference>
<dbReference type="PROSITE" id="PS50918">
    <property type="entry name" value="WWE"/>
    <property type="match status" value="1"/>
</dbReference>
<dbReference type="InterPro" id="IPR018123">
    <property type="entry name" value="WWE-dom_subgr"/>
</dbReference>
<protein>
    <recommendedName>
        <fullName evidence="1">Defective in cullin neddylation protein</fullName>
    </recommendedName>
</protein>
<evidence type="ECO:0000313" key="4">
    <source>
        <dbReference type="EMBL" id="CAE0838797.1"/>
    </source>
</evidence>
<dbReference type="Gene3D" id="3.30.720.50">
    <property type="match status" value="1"/>
</dbReference>
<feature type="domain" description="WWE" evidence="2">
    <location>
        <begin position="1"/>
        <end position="67"/>
    </location>
</feature>
<dbReference type="Gene3D" id="1.10.238.10">
    <property type="entry name" value="EF-hand"/>
    <property type="match status" value="1"/>
</dbReference>
<feature type="domain" description="DCUN1" evidence="3">
    <location>
        <begin position="75"/>
        <end position="270"/>
    </location>
</feature>
<dbReference type="PANTHER" id="PTHR12281:SF31">
    <property type="entry name" value="DCN1-LIKE PROTEIN 3"/>
    <property type="match status" value="1"/>
</dbReference>
<dbReference type="GO" id="GO:0097602">
    <property type="term" value="F:cullin family protein binding"/>
    <property type="evidence" value="ECO:0007669"/>
    <property type="project" value="TreeGrafter"/>
</dbReference>
<dbReference type="SUPFAM" id="SSF117839">
    <property type="entry name" value="WWE domain"/>
    <property type="match status" value="1"/>
</dbReference>
<dbReference type="PROSITE" id="PS51229">
    <property type="entry name" value="DCUN1"/>
    <property type="match status" value="1"/>
</dbReference>
<comment type="function">
    <text evidence="1">Neddylation of cullins play an essential role in the regulation of SCF-type complexes activity.</text>
</comment>
<dbReference type="InterPro" id="IPR037197">
    <property type="entry name" value="WWE_dom_sf"/>
</dbReference>
<gene>
    <name evidence="4" type="ORF">EGYM00163_LOCUS50169</name>
</gene>
<evidence type="ECO:0000259" key="3">
    <source>
        <dbReference type="PROSITE" id="PS51229"/>
    </source>
</evidence>
<dbReference type="InterPro" id="IPR014764">
    <property type="entry name" value="DCN-prot"/>
</dbReference>
<organism evidence="4">
    <name type="scientific">Eutreptiella gymnastica</name>
    <dbReference type="NCBI Taxonomy" id="73025"/>
    <lineage>
        <taxon>Eukaryota</taxon>
        <taxon>Discoba</taxon>
        <taxon>Euglenozoa</taxon>
        <taxon>Euglenida</taxon>
        <taxon>Spirocuta</taxon>
        <taxon>Euglenophyceae</taxon>
        <taxon>Eutreptiales</taxon>
        <taxon>Eutreptiaceae</taxon>
        <taxon>Eutreptiella</taxon>
    </lineage>
</organism>
<reference evidence="4" key="1">
    <citation type="submission" date="2021-01" db="EMBL/GenBank/DDBJ databases">
        <authorList>
            <person name="Corre E."/>
            <person name="Pelletier E."/>
            <person name="Niang G."/>
            <person name="Scheremetjew M."/>
            <person name="Finn R."/>
            <person name="Kale V."/>
            <person name="Holt S."/>
            <person name="Cochrane G."/>
            <person name="Meng A."/>
            <person name="Brown T."/>
            <person name="Cohen L."/>
        </authorList>
    </citation>
    <scope>NUCLEOTIDE SEQUENCE</scope>
    <source>
        <strain evidence="4">CCMP1594</strain>
    </source>
</reference>
<dbReference type="Gene3D" id="1.10.238.200">
    <property type="entry name" value="Cullin, PONY binding domain"/>
    <property type="match status" value="1"/>
</dbReference>
<sequence length="273" mass="31586">MAAVWAWQDERGDWNEYDHATSQAIEAALVTRKPKLSIRANRYTYTVDLRAMKQVNDNTKQSRPIRQICPSKPKMPNKEVEQLFEKYLNVVVTEVGDKTIDSLQGSAFEALCEDLGIDVEDPVLLVLAWKSQAKHSFSISRDEWARAMIALHVDSLKKLKAAIPAMRAEITDKDAFKDFYFFVFDFVKEDPATVLGNDTALAYWQLLLGPQWPLTNSWCTFISEVYKKAITRDVWKQLYYFSQLPTSLESYDIDEGAWPSVMDDFVDWFREKK</sequence>
<dbReference type="GO" id="GO:0031624">
    <property type="term" value="F:ubiquitin conjugating enzyme binding"/>
    <property type="evidence" value="ECO:0007669"/>
    <property type="project" value="TreeGrafter"/>
</dbReference>
<proteinExistence type="predicted"/>
<evidence type="ECO:0000259" key="2">
    <source>
        <dbReference type="PROSITE" id="PS50918"/>
    </source>
</evidence>
<name>A0A7S4LM59_9EUGL</name>
<dbReference type="InterPro" id="IPR042460">
    <property type="entry name" value="DCN1-like_PONY"/>
</dbReference>
<dbReference type="GO" id="GO:0032182">
    <property type="term" value="F:ubiquitin-like protein binding"/>
    <property type="evidence" value="ECO:0007669"/>
    <property type="project" value="TreeGrafter"/>
</dbReference>
<accession>A0A7S4LM59</accession>
<dbReference type="InterPro" id="IPR005176">
    <property type="entry name" value="PONY_dom"/>
</dbReference>
<dbReference type="PANTHER" id="PTHR12281">
    <property type="entry name" value="RP42 RELATED"/>
    <property type="match status" value="1"/>
</dbReference>